<protein>
    <submittedName>
        <fullName evidence="1">Uncharacterized protein</fullName>
    </submittedName>
</protein>
<dbReference type="EMBL" id="CVQH01015557">
    <property type="protein sequence ID" value="CRK23421.1"/>
    <property type="molecule type" value="Genomic_DNA"/>
</dbReference>
<name>A0A0G4LN10_VERLO</name>
<proteinExistence type="predicted"/>
<keyword evidence="2" id="KW-1185">Reference proteome</keyword>
<dbReference type="Proteomes" id="UP000044602">
    <property type="component" value="Unassembled WGS sequence"/>
</dbReference>
<accession>A0A0G4LN10</accession>
<sequence>MPGTASPMFPMAMNLNTTGRPGFSPRGTDWMSRSRQGYVVSSAATAGM</sequence>
<dbReference type="AlphaFoldDB" id="A0A0G4LN10"/>
<organism evidence="1 2">
    <name type="scientific">Verticillium longisporum</name>
    <name type="common">Verticillium dahliae var. longisporum</name>
    <dbReference type="NCBI Taxonomy" id="100787"/>
    <lineage>
        <taxon>Eukaryota</taxon>
        <taxon>Fungi</taxon>
        <taxon>Dikarya</taxon>
        <taxon>Ascomycota</taxon>
        <taxon>Pezizomycotina</taxon>
        <taxon>Sordariomycetes</taxon>
        <taxon>Hypocreomycetidae</taxon>
        <taxon>Glomerellales</taxon>
        <taxon>Plectosphaerellaceae</taxon>
        <taxon>Verticillium</taxon>
    </lineage>
</organism>
<evidence type="ECO:0000313" key="1">
    <source>
        <dbReference type="EMBL" id="CRK23421.1"/>
    </source>
</evidence>
<reference evidence="1 2" key="1">
    <citation type="submission" date="2015-05" db="EMBL/GenBank/DDBJ databases">
        <authorList>
            <person name="Wang D.B."/>
            <person name="Wang M."/>
        </authorList>
    </citation>
    <scope>NUCLEOTIDE SEQUENCE [LARGE SCALE GENOMIC DNA]</scope>
    <source>
        <strain evidence="1">VL1</strain>
    </source>
</reference>
<evidence type="ECO:0000313" key="2">
    <source>
        <dbReference type="Proteomes" id="UP000044602"/>
    </source>
</evidence>
<gene>
    <name evidence="1" type="ORF">BN1708_003690</name>
</gene>